<feature type="transmembrane region" description="Helical" evidence="1">
    <location>
        <begin position="310"/>
        <end position="328"/>
    </location>
</feature>
<name>A0A9W7FXT1_9STRA</name>
<dbReference type="Proteomes" id="UP001165065">
    <property type="component" value="Unassembled WGS sequence"/>
</dbReference>
<comment type="caution">
    <text evidence="2">The sequence shown here is derived from an EMBL/GenBank/DDBJ whole genome shotgun (WGS) entry which is preliminary data.</text>
</comment>
<feature type="transmembrane region" description="Helical" evidence="1">
    <location>
        <begin position="222"/>
        <end position="246"/>
    </location>
</feature>
<sequence>MSNSSNPASCKHFGAFPIFGECSGNGFCNTSLPTPWVEGSMGRCICNEGWTGRGDLVNAEGLDCMTNIAVHKWWWGALLPLWITVFVYATFNLLPLIKGKSVIDVWKAHNLRVLFLAGLAGILRTIECITRFTKEEYVGETFLTTFVSAWAGFLFWGQLGPIFLEQVLSIIIKSAKMSGAEGEMMTNKMKQMQTLMLWQIPQVMVAYLSLLATYFVDDPFVASWLVASYYLWSTLTSIFFVAFIALPSMSAFLKIIKTANPNGTDVKLAALQKKFFVFHRECRNNGFSNTLTCIIFSIPLSRTMVTYQLAFGWTIGGLITLVAIWFIVPNKRDKKKVSPSSAMKSTVVE</sequence>
<organism evidence="2 3">
    <name type="scientific">Triparma columacea</name>
    <dbReference type="NCBI Taxonomy" id="722753"/>
    <lineage>
        <taxon>Eukaryota</taxon>
        <taxon>Sar</taxon>
        <taxon>Stramenopiles</taxon>
        <taxon>Ochrophyta</taxon>
        <taxon>Bolidophyceae</taxon>
        <taxon>Parmales</taxon>
        <taxon>Triparmaceae</taxon>
        <taxon>Triparma</taxon>
    </lineage>
</organism>
<keyword evidence="3" id="KW-1185">Reference proteome</keyword>
<feature type="transmembrane region" description="Helical" evidence="1">
    <location>
        <begin position="73"/>
        <end position="94"/>
    </location>
</feature>
<evidence type="ECO:0000313" key="3">
    <source>
        <dbReference type="Proteomes" id="UP001165065"/>
    </source>
</evidence>
<dbReference type="AlphaFoldDB" id="A0A9W7FXT1"/>
<dbReference type="EMBL" id="BRYA01000550">
    <property type="protein sequence ID" value="GMI22545.1"/>
    <property type="molecule type" value="Genomic_DNA"/>
</dbReference>
<gene>
    <name evidence="2" type="ORF">TrCOL_g9385</name>
</gene>
<keyword evidence="1" id="KW-0472">Membrane</keyword>
<dbReference type="OrthoDB" id="189588at2759"/>
<keyword evidence="1" id="KW-1133">Transmembrane helix</keyword>
<evidence type="ECO:0000313" key="2">
    <source>
        <dbReference type="EMBL" id="GMI22545.1"/>
    </source>
</evidence>
<accession>A0A9W7FXT1</accession>
<feature type="transmembrane region" description="Helical" evidence="1">
    <location>
        <begin position="153"/>
        <end position="175"/>
    </location>
</feature>
<feature type="transmembrane region" description="Helical" evidence="1">
    <location>
        <begin position="286"/>
        <end position="304"/>
    </location>
</feature>
<protein>
    <submittedName>
        <fullName evidence="2">Uncharacterized protein</fullName>
    </submittedName>
</protein>
<proteinExistence type="predicted"/>
<feature type="transmembrane region" description="Helical" evidence="1">
    <location>
        <begin position="114"/>
        <end position="133"/>
    </location>
</feature>
<keyword evidence="1" id="KW-0812">Transmembrane</keyword>
<evidence type="ECO:0000256" key="1">
    <source>
        <dbReference type="SAM" id="Phobius"/>
    </source>
</evidence>
<reference evidence="3" key="1">
    <citation type="journal article" date="2023" name="Commun. Biol.">
        <title>Genome analysis of Parmales, the sister group of diatoms, reveals the evolutionary specialization of diatoms from phago-mixotrophs to photoautotrophs.</title>
        <authorList>
            <person name="Ban H."/>
            <person name="Sato S."/>
            <person name="Yoshikawa S."/>
            <person name="Yamada K."/>
            <person name="Nakamura Y."/>
            <person name="Ichinomiya M."/>
            <person name="Sato N."/>
            <person name="Blanc-Mathieu R."/>
            <person name="Endo H."/>
            <person name="Kuwata A."/>
            <person name="Ogata H."/>
        </authorList>
    </citation>
    <scope>NUCLEOTIDE SEQUENCE [LARGE SCALE GENOMIC DNA]</scope>
</reference>
<feature type="transmembrane region" description="Helical" evidence="1">
    <location>
        <begin position="195"/>
        <end position="216"/>
    </location>
</feature>